<dbReference type="FunFam" id="3.30.50.10:FF:000030">
    <property type="entry name" value="Nuclear Hormone Receptor family"/>
    <property type="match status" value="1"/>
</dbReference>
<sequence length="801" mass="89208">MSSPISNNNNNNFYGAFSPSGTNPQEEYSNISSENSNCCMTPGHPSVLPQMATPSPPHSAVDNGVSHSSNGTAEHSQHGAHRLGRVKSLDTCRVCGDGPARHHYGVPTCFGCKGFFRRTLKRTKEYTCRYNGNCVVDRYERNSCRYCRFKRCLEVGMDPKAVRPDRDAAGRSHPIRHRRTRGSLGELAVLDEENGDSTDDWIRKLPVDMRTLLMQIMNIEVIVANGDTAENPKNLYPLPFNSLRQILEDPTLLDGKRTEMRYEPYRQVQGDELISIAHRRLIAVIDMVDHLCVLMDLHNLEDKIALVKAAYAPLALFCAVAATSKVTKSRDMLCLCLFGYVPRGAHNSYEEGAYHFANRLVDRTLDELVEPFRAFNFKEQEVILMKAILTLNPHIRSLSTEAAEQVADLRDRIQETLYNVVRESHPKEVASSRFGNLLLFLPNVMLLGNVMYENLQFIQSFGKQHIDPLLGELLDNIEPMQDLNGVSLDDVLSLSDQSDNYMKHSQSASSISSMTSHESNASSYDSNNMRNYDSSYYTNGRRASMSQLYDSNRLNIGNAQSQSFDNQQTSQQSQMTSADSDPDYNVTLTADNFSGMRQAMNQSMEIDQDNHPTSPEFYQHQQAQQPIRFFIDSNGGGVPLSSHGSMNGATTTTSHTAVGARHIFKVETTKDTITYNTAAGGPFNGNSVAFQQNAFPASAFSQSSNSSHDNISGLDPNQAIIKASCSQSHQQLIYNHNSASHIQAQQAQSINTANAMSKSQSYPYGMTNAPQNFPADIPPQNYFMQQPTGTVNQAQNYRPNQ</sequence>
<name>A0AAD4NEB2_9BILA</name>
<evidence type="ECO:0000256" key="12">
    <source>
        <dbReference type="RuleBase" id="RU004334"/>
    </source>
</evidence>
<comment type="caution">
    <text evidence="16">The sequence shown here is derived from an EMBL/GenBank/DDBJ whole genome shotgun (WGS) entry which is preliminary data.</text>
</comment>
<dbReference type="AlphaFoldDB" id="A0AAD4NEB2"/>
<dbReference type="PANTHER" id="PTHR47519">
    <property type="entry name" value="NUCLEAR HORMONE RECEPTOR FAMILY MEMBER NHR-31-RELATED"/>
    <property type="match status" value="1"/>
</dbReference>
<evidence type="ECO:0000256" key="3">
    <source>
        <dbReference type="ARBA" id="ARBA00022723"/>
    </source>
</evidence>
<evidence type="ECO:0000256" key="9">
    <source>
        <dbReference type="ARBA" id="ARBA00023170"/>
    </source>
</evidence>
<evidence type="ECO:0000256" key="5">
    <source>
        <dbReference type="ARBA" id="ARBA00022833"/>
    </source>
</evidence>
<dbReference type="CDD" id="cd06157">
    <property type="entry name" value="NR_LBD"/>
    <property type="match status" value="1"/>
</dbReference>
<comment type="function">
    <text evidence="11">Orphan nuclear receptor.</text>
</comment>
<evidence type="ECO:0000256" key="6">
    <source>
        <dbReference type="ARBA" id="ARBA00023015"/>
    </source>
</evidence>
<comment type="subcellular location">
    <subcellularLocation>
        <location evidence="1 12">Nucleus</location>
    </subcellularLocation>
</comment>
<dbReference type="InterPro" id="IPR052496">
    <property type="entry name" value="Orphan_Nuclear_Rcpt"/>
</dbReference>
<dbReference type="InterPro" id="IPR001723">
    <property type="entry name" value="Nuclear_hrmn_rcpt"/>
</dbReference>
<feature type="domain" description="Nuclear receptor" evidence="14">
    <location>
        <begin position="89"/>
        <end position="164"/>
    </location>
</feature>
<dbReference type="PROSITE" id="PS51843">
    <property type="entry name" value="NR_LBD"/>
    <property type="match status" value="1"/>
</dbReference>
<dbReference type="Pfam" id="PF00105">
    <property type="entry name" value="zf-C4"/>
    <property type="match status" value="1"/>
</dbReference>
<feature type="compositionally biased region" description="Polar residues" evidence="13">
    <location>
        <begin position="520"/>
        <end position="530"/>
    </location>
</feature>
<evidence type="ECO:0000313" key="17">
    <source>
        <dbReference type="Proteomes" id="UP001201812"/>
    </source>
</evidence>
<evidence type="ECO:0000256" key="8">
    <source>
        <dbReference type="ARBA" id="ARBA00023163"/>
    </source>
</evidence>
<evidence type="ECO:0000313" key="16">
    <source>
        <dbReference type="EMBL" id="KAI1722050.1"/>
    </source>
</evidence>
<dbReference type="CDD" id="cd06960">
    <property type="entry name" value="NR_DBD_HNF4A"/>
    <property type="match status" value="1"/>
</dbReference>
<keyword evidence="6 12" id="KW-0805">Transcription regulation</keyword>
<dbReference type="SUPFAM" id="SSF57716">
    <property type="entry name" value="Glucocorticoid receptor-like (DNA-binding domain)"/>
    <property type="match status" value="1"/>
</dbReference>
<evidence type="ECO:0000256" key="1">
    <source>
        <dbReference type="ARBA" id="ARBA00004123"/>
    </source>
</evidence>
<evidence type="ECO:0000256" key="7">
    <source>
        <dbReference type="ARBA" id="ARBA00023125"/>
    </source>
</evidence>
<dbReference type="GO" id="GO:0003700">
    <property type="term" value="F:DNA-binding transcription factor activity"/>
    <property type="evidence" value="ECO:0007669"/>
    <property type="project" value="InterPro"/>
</dbReference>
<proteinExistence type="inferred from homology"/>
<keyword evidence="5 12" id="KW-0862">Zinc</keyword>
<evidence type="ECO:0000259" key="15">
    <source>
        <dbReference type="PROSITE" id="PS51843"/>
    </source>
</evidence>
<comment type="similarity">
    <text evidence="2 12">Belongs to the nuclear hormone receptor family.</text>
</comment>
<gene>
    <name evidence="16" type="ORF">DdX_04345</name>
</gene>
<keyword evidence="4 12" id="KW-0863">Zinc-finger</keyword>
<dbReference type="GO" id="GO:0000978">
    <property type="term" value="F:RNA polymerase II cis-regulatory region sequence-specific DNA binding"/>
    <property type="evidence" value="ECO:0007669"/>
    <property type="project" value="InterPro"/>
</dbReference>
<dbReference type="Pfam" id="PF00104">
    <property type="entry name" value="Hormone_recep"/>
    <property type="match status" value="1"/>
</dbReference>
<evidence type="ECO:0000256" key="4">
    <source>
        <dbReference type="ARBA" id="ARBA00022771"/>
    </source>
</evidence>
<dbReference type="PROSITE" id="PS51030">
    <property type="entry name" value="NUCLEAR_REC_DBD_2"/>
    <property type="match status" value="1"/>
</dbReference>
<dbReference type="SMART" id="SM00430">
    <property type="entry name" value="HOLI"/>
    <property type="match status" value="1"/>
</dbReference>
<dbReference type="Proteomes" id="UP001201812">
    <property type="component" value="Unassembled WGS sequence"/>
</dbReference>
<keyword evidence="8 12" id="KW-0804">Transcription</keyword>
<dbReference type="InterPro" id="IPR001628">
    <property type="entry name" value="Znf_hrmn_rcpt"/>
</dbReference>
<dbReference type="InterPro" id="IPR049636">
    <property type="entry name" value="HNF4-like_DBD"/>
</dbReference>
<keyword evidence="7 12" id="KW-0238">DNA-binding</keyword>
<dbReference type="SUPFAM" id="SSF48508">
    <property type="entry name" value="Nuclear receptor ligand-binding domain"/>
    <property type="match status" value="1"/>
</dbReference>
<dbReference type="GO" id="GO:0008270">
    <property type="term" value="F:zinc ion binding"/>
    <property type="evidence" value="ECO:0007669"/>
    <property type="project" value="UniProtKB-KW"/>
</dbReference>
<feature type="compositionally biased region" description="Low complexity" evidence="13">
    <location>
        <begin position="503"/>
        <end position="519"/>
    </location>
</feature>
<organism evidence="16 17">
    <name type="scientific">Ditylenchus destructor</name>
    <dbReference type="NCBI Taxonomy" id="166010"/>
    <lineage>
        <taxon>Eukaryota</taxon>
        <taxon>Metazoa</taxon>
        <taxon>Ecdysozoa</taxon>
        <taxon>Nematoda</taxon>
        <taxon>Chromadorea</taxon>
        <taxon>Rhabditida</taxon>
        <taxon>Tylenchina</taxon>
        <taxon>Tylenchomorpha</taxon>
        <taxon>Sphaerularioidea</taxon>
        <taxon>Anguinidae</taxon>
        <taxon>Anguininae</taxon>
        <taxon>Ditylenchus</taxon>
    </lineage>
</organism>
<dbReference type="InterPro" id="IPR013088">
    <property type="entry name" value="Znf_NHR/GATA"/>
</dbReference>
<evidence type="ECO:0000256" key="11">
    <source>
        <dbReference type="ARBA" id="ARBA00037512"/>
    </source>
</evidence>
<dbReference type="PRINTS" id="PR00398">
    <property type="entry name" value="STRDHORMONER"/>
</dbReference>
<dbReference type="SMART" id="SM00399">
    <property type="entry name" value="ZnF_C4"/>
    <property type="match status" value="1"/>
</dbReference>
<protein>
    <submittedName>
        <fullName evidence="16">Zinc finger, c4 type (Two domains) domain-containing protein</fullName>
    </submittedName>
</protein>
<feature type="region of interest" description="Disordered" evidence="13">
    <location>
        <begin position="1"/>
        <end position="33"/>
    </location>
</feature>
<dbReference type="PANTHER" id="PTHR47519:SF4">
    <property type="entry name" value="NUCLEAR HORMONE RECEPTOR FAMILY"/>
    <property type="match status" value="1"/>
</dbReference>
<evidence type="ECO:0000256" key="13">
    <source>
        <dbReference type="SAM" id="MobiDB-lite"/>
    </source>
</evidence>
<feature type="domain" description="NR LBD" evidence="15">
    <location>
        <begin position="224"/>
        <end position="477"/>
    </location>
</feature>
<dbReference type="Gene3D" id="3.30.50.10">
    <property type="entry name" value="Erythroid Transcription Factor GATA-1, subunit A"/>
    <property type="match status" value="1"/>
</dbReference>
<dbReference type="Gene3D" id="1.10.565.10">
    <property type="entry name" value="Retinoid X Receptor"/>
    <property type="match status" value="1"/>
</dbReference>
<dbReference type="InterPro" id="IPR035500">
    <property type="entry name" value="NHR-like_dom_sf"/>
</dbReference>
<dbReference type="EMBL" id="JAKKPZ010000004">
    <property type="protein sequence ID" value="KAI1722050.1"/>
    <property type="molecule type" value="Genomic_DNA"/>
</dbReference>
<dbReference type="InterPro" id="IPR000536">
    <property type="entry name" value="Nucl_hrmn_rcpt_lig-bd"/>
</dbReference>
<evidence type="ECO:0000259" key="14">
    <source>
        <dbReference type="PROSITE" id="PS51030"/>
    </source>
</evidence>
<feature type="compositionally biased region" description="Low complexity" evidence="13">
    <location>
        <begin position="562"/>
        <end position="579"/>
    </location>
</feature>
<feature type="region of interest" description="Disordered" evidence="13">
    <location>
        <begin position="49"/>
        <end position="82"/>
    </location>
</feature>
<evidence type="ECO:0000256" key="2">
    <source>
        <dbReference type="ARBA" id="ARBA00005993"/>
    </source>
</evidence>
<dbReference type="PRINTS" id="PR00047">
    <property type="entry name" value="STROIDFINGER"/>
</dbReference>
<keyword evidence="10 12" id="KW-0539">Nucleus</keyword>
<reference evidence="16" key="1">
    <citation type="submission" date="2022-01" db="EMBL/GenBank/DDBJ databases">
        <title>Genome Sequence Resource for Two Populations of Ditylenchus destructor, the Migratory Endoparasitic Phytonematode.</title>
        <authorList>
            <person name="Zhang H."/>
            <person name="Lin R."/>
            <person name="Xie B."/>
        </authorList>
    </citation>
    <scope>NUCLEOTIDE SEQUENCE</scope>
    <source>
        <strain evidence="16">BazhouSP</strain>
    </source>
</reference>
<keyword evidence="17" id="KW-1185">Reference proteome</keyword>
<accession>A0AAD4NEB2</accession>
<keyword evidence="9 12" id="KW-0675">Receptor</keyword>
<keyword evidence="3 12" id="KW-0479">Metal-binding</keyword>
<feature type="region of interest" description="Disordered" evidence="13">
    <location>
        <begin position="503"/>
        <end position="530"/>
    </location>
</feature>
<dbReference type="GO" id="GO:0005634">
    <property type="term" value="C:nucleus"/>
    <property type="evidence" value="ECO:0007669"/>
    <property type="project" value="UniProtKB-SubCell"/>
</dbReference>
<feature type="compositionally biased region" description="Polar residues" evidence="13">
    <location>
        <begin position="65"/>
        <end position="74"/>
    </location>
</feature>
<feature type="region of interest" description="Disordered" evidence="13">
    <location>
        <begin position="562"/>
        <end position="585"/>
    </location>
</feature>
<dbReference type="PROSITE" id="PS00031">
    <property type="entry name" value="NUCLEAR_REC_DBD_1"/>
    <property type="match status" value="1"/>
</dbReference>
<evidence type="ECO:0000256" key="10">
    <source>
        <dbReference type="ARBA" id="ARBA00023242"/>
    </source>
</evidence>